<dbReference type="AlphaFoldDB" id="A0A7W9FYG9"/>
<dbReference type="RefSeq" id="WP_185067799.1">
    <property type="nucleotide sequence ID" value="NZ_JACHMB010000001.1"/>
</dbReference>
<sequence length="305" mass="32032">MSIRREQPVNIAELARVRDEELAGDPVGQASGAGARALMESIMAEERVPARRRSSRGGRWLGLATVAVAASVVLAVGVPFGGPVTEYANAAVSVKAGDDYLEVAINDPEAEAAEFTEAFRAVGLDAVVKKAPVAPEDVGELVGPIVDGEFPPGLGMTSSRKEDCASAWCGTVSIPIHSKGKIIFGIGRPAAPGERYATQGQISPPSDGGDVDGYEAHGKRVAEVRADMERLGLKITYVVMWTTGPEGVGEGYEVDDAYVKDDWTVAFAMKTASDAVQLTVEAGPGVPLNSLPKGAPLEISDWWKD</sequence>
<keyword evidence="1" id="KW-1133">Transmembrane helix</keyword>
<keyword evidence="1" id="KW-0812">Transmembrane</keyword>
<keyword evidence="1" id="KW-0472">Membrane</keyword>
<comment type="caution">
    <text evidence="2">The sequence shown here is derived from an EMBL/GenBank/DDBJ whole genome shotgun (WGS) entry which is preliminary data.</text>
</comment>
<evidence type="ECO:0000256" key="1">
    <source>
        <dbReference type="SAM" id="Phobius"/>
    </source>
</evidence>
<proteinExistence type="predicted"/>
<accession>A0A7W9FYG9</accession>
<name>A0A7W9FYG9_9ACTN</name>
<evidence type="ECO:0000313" key="2">
    <source>
        <dbReference type="EMBL" id="MBB5773897.1"/>
    </source>
</evidence>
<dbReference type="EMBL" id="JACHMB010000001">
    <property type="protein sequence ID" value="MBB5773897.1"/>
    <property type="molecule type" value="Genomic_DNA"/>
</dbReference>
<keyword evidence="3" id="KW-1185">Reference proteome</keyword>
<evidence type="ECO:0000313" key="3">
    <source>
        <dbReference type="Proteomes" id="UP000579153"/>
    </source>
</evidence>
<reference evidence="2 3" key="1">
    <citation type="submission" date="2020-08" db="EMBL/GenBank/DDBJ databases">
        <title>Sequencing the genomes of 1000 actinobacteria strains.</title>
        <authorList>
            <person name="Klenk H.-P."/>
        </authorList>
    </citation>
    <scope>NUCLEOTIDE SEQUENCE [LARGE SCALE GENOMIC DNA]</scope>
    <source>
        <strain evidence="2 3">DSM 45507</strain>
    </source>
</reference>
<protein>
    <submittedName>
        <fullName evidence="2">Uncharacterized protein</fullName>
    </submittedName>
</protein>
<dbReference type="Proteomes" id="UP000579153">
    <property type="component" value="Unassembled WGS sequence"/>
</dbReference>
<feature type="transmembrane region" description="Helical" evidence="1">
    <location>
        <begin position="60"/>
        <end position="80"/>
    </location>
</feature>
<gene>
    <name evidence="2" type="ORF">HD596_000653</name>
</gene>
<organism evidence="2 3">
    <name type="scientific">Nonomuraea jabiensis</name>
    <dbReference type="NCBI Taxonomy" id="882448"/>
    <lineage>
        <taxon>Bacteria</taxon>
        <taxon>Bacillati</taxon>
        <taxon>Actinomycetota</taxon>
        <taxon>Actinomycetes</taxon>
        <taxon>Streptosporangiales</taxon>
        <taxon>Streptosporangiaceae</taxon>
        <taxon>Nonomuraea</taxon>
    </lineage>
</organism>